<dbReference type="PIRSF" id="PIRSF017901">
    <property type="entry name" value="GCL"/>
    <property type="match status" value="1"/>
</dbReference>
<evidence type="ECO:0000256" key="9">
    <source>
        <dbReference type="ARBA" id="ARBA00023157"/>
    </source>
</evidence>
<name>A0A8G2BM30_9PROT</name>
<evidence type="ECO:0000313" key="12">
    <source>
        <dbReference type="EMBL" id="SDG30869.1"/>
    </source>
</evidence>
<dbReference type="EMBL" id="FNBW01000014">
    <property type="protein sequence ID" value="SDG30869.1"/>
    <property type="molecule type" value="Genomic_DNA"/>
</dbReference>
<comment type="similarity">
    <text evidence="10">Belongs to the glutamate--cysteine ligase type 2 family. EgtA subfamily.</text>
</comment>
<comment type="caution">
    <text evidence="12">The sequence shown here is derived from an EMBL/GenBank/DDBJ whole genome shotgun (WGS) entry which is preliminary data.</text>
</comment>
<dbReference type="InterPro" id="IPR011556">
    <property type="entry name" value="Glut_cys_lig_pln_type"/>
</dbReference>
<dbReference type="GO" id="GO:0004357">
    <property type="term" value="F:glutamate-cysteine ligase activity"/>
    <property type="evidence" value="ECO:0007669"/>
    <property type="project" value="UniProtKB-UniRule"/>
</dbReference>
<keyword evidence="8" id="KW-0809">Transit peptide</keyword>
<dbReference type="InterPro" id="IPR006336">
    <property type="entry name" value="GCS2"/>
</dbReference>
<evidence type="ECO:0000256" key="6">
    <source>
        <dbReference type="ARBA" id="ARBA00022741"/>
    </source>
</evidence>
<gene>
    <name evidence="12" type="ORF">SAMN05660686_03976</name>
</gene>
<dbReference type="GO" id="GO:0006750">
    <property type="term" value="P:glutathione biosynthetic process"/>
    <property type="evidence" value="ECO:0007669"/>
    <property type="project" value="UniProtKB-UniRule"/>
</dbReference>
<dbReference type="InterPro" id="IPR014746">
    <property type="entry name" value="Gln_synth/guanido_kin_cat_dom"/>
</dbReference>
<sequence length="454" mass="51224">MSRPPEDQGAPITDKAQLIEWFSSAVTPRSDWKVGTEHEKFAFRLSDHKRLPYEGSDGIGAILNGLKRFGWEGIEEKGKVIALTQNRCAITLEPGGQFELSGAPLDNLHQTCDEVHTHLAQVREVCDELGVGMLGLGFDPTSTREDITWMPKGRYGIMSAYMPKKGSLGLDMMKRTCTIQANLDFESEADMVEKYRISLALQPIATALFANSPFTEGKLNGFRTFRSHVWTDTDPDRCGMLPFVFEEGFGFERYVDYLLDVPMYFVYRDGQYIDVAGKSFRDFIDGKLPEVAGHTASMGDWSDHTTTVFQEVRLKKYIEMRGADGGPWGRICALPALWVGLLYDPGVQDQAWQLCRDWTVQEQEELRNAVPRHGLAAEFRGRSLKDWSADVVDLAREGLKRRARLDYQGSDETGYLQPLEEIVATGRSQAADLIEAYNGRWNGSVDPVFEELRY</sequence>
<evidence type="ECO:0000256" key="2">
    <source>
        <dbReference type="ARBA" id="ARBA00010253"/>
    </source>
</evidence>
<dbReference type="SUPFAM" id="SSF55931">
    <property type="entry name" value="Glutamine synthetase/guanido kinase"/>
    <property type="match status" value="1"/>
</dbReference>
<comment type="function">
    <text evidence="10">Catalyzes the synthesis of gamma-glutamylcysteine (gamma-GC).</text>
</comment>
<keyword evidence="13" id="KW-1185">Reference proteome</keyword>
<dbReference type="Gene3D" id="3.30.590.20">
    <property type="match status" value="1"/>
</dbReference>
<evidence type="ECO:0000256" key="7">
    <source>
        <dbReference type="ARBA" id="ARBA00022840"/>
    </source>
</evidence>
<dbReference type="RefSeq" id="WP_093153109.1">
    <property type="nucleotide sequence ID" value="NZ_FNBW01000014.1"/>
</dbReference>
<dbReference type="Pfam" id="PF04107">
    <property type="entry name" value="GCS2"/>
    <property type="match status" value="1"/>
</dbReference>
<keyword evidence="9 11" id="KW-1015">Disulfide bond</keyword>
<proteinExistence type="inferred from homology"/>
<evidence type="ECO:0000256" key="1">
    <source>
        <dbReference type="ARBA" id="ARBA00005006"/>
    </source>
</evidence>
<dbReference type="EC" id="6.3.2.2" evidence="10"/>
<protein>
    <recommendedName>
        <fullName evidence="10">Glutamate--cysteine ligase</fullName>
        <ecNumber evidence="10">6.3.2.2</ecNumber>
    </recommendedName>
</protein>
<evidence type="ECO:0000256" key="3">
    <source>
        <dbReference type="ARBA" id="ARBA00011153"/>
    </source>
</evidence>
<evidence type="ECO:0000256" key="10">
    <source>
        <dbReference type="PIRNR" id="PIRNR017901"/>
    </source>
</evidence>
<evidence type="ECO:0000313" key="13">
    <source>
        <dbReference type="Proteomes" id="UP000198615"/>
    </source>
</evidence>
<feature type="disulfide bond" evidence="11">
    <location>
        <begin position="112"/>
        <end position="332"/>
    </location>
</feature>
<evidence type="ECO:0000256" key="11">
    <source>
        <dbReference type="PIRSR" id="PIRSR017901-50"/>
    </source>
</evidence>
<dbReference type="OrthoDB" id="9780152at2"/>
<dbReference type="AlphaFoldDB" id="A0A8G2BM30"/>
<organism evidence="12 13">
    <name type="scientific">Thalassobaculum litoreum DSM 18839</name>
    <dbReference type="NCBI Taxonomy" id="1123362"/>
    <lineage>
        <taxon>Bacteria</taxon>
        <taxon>Pseudomonadati</taxon>
        <taxon>Pseudomonadota</taxon>
        <taxon>Alphaproteobacteria</taxon>
        <taxon>Rhodospirillales</taxon>
        <taxon>Thalassobaculaceae</taxon>
        <taxon>Thalassobaculum</taxon>
    </lineage>
</organism>
<evidence type="ECO:0000256" key="4">
    <source>
        <dbReference type="ARBA" id="ARBA00022598"/>
    </source>
</evidence>
<dbReference type="PANTHER" id="PTHR34378:SF1">
    <property type="entry name" value="GLUTAMATE--CYSTEINE LIGASE, CHLOROPLASTIC"/>
    <property type="match status" value="1"/>
</dbReference>
<comment type="subunit">
    <text evidence="3">Homodimer or monomer when oxidized or reduced, respectively.</text>
</comment>
<dbReference type="Proteomes" id="UP000198615">
    <property type="component" value="Unassembled WGS sequence"/>
</dbReference>
<keyword evidence="5" id="KW-0317">Glutathione biosynthesis</keyword>
<comment type="similarity">
    <text evidence="2">Belongs to the carboxylate-amine ligase family. Glutamate--cysteine ligase type 2 subfamily.</text>
</comment>
<keyword evidence="7 10" id="KW-0067">ATP-binding</keyword>
<evidence type="ECO:0000256" key="5">
    <source>
        <dbReference type="ARBA" id="ARBA00022684"/>
    </source>
</evidence>
<keyword evidence="4 10" id="KW-0436">Ligase</keyword>
<comment type="catalytic activity">
    <reaction evidence="10">
        <text>L-cysteine + L-glutamate + ATP = gamma-L-glutamyl-L-cysteine + ADP + phosphate + H(+)</text>
        <dbReference type="Rhea" id="RHEA:13285"/>
        <dbReference type="ChEBI" id="CHEBI:15378"/>
        <dbReference type="ChEBI" id="CHEBI:29985"/>
        <dbReference type="ChEBI" id="CHEBI:30616"/>
        <dbReference type="ChEBI" id="CHEBI:35235"/>
        <dbReference type="ChEBI" id="CHEBI:43474"/>
        <dbReference type="ChEBI" id="CHEBI:58173"/>
        <dbReference type="ChEBI" id="CHEBI:456216"/>
        <dbReference type="EC" id="6.3.2.2"/>
    </reaction>
</comment>
<reference evidence="12 13" key="1">
    <citation type="submission" date="2016-10" db="EMBL/GenBank/DDBJ databases">
        <authorList>
            <person name="Varghese N."/>
            <person name="Submissions S."/>
        </authorList>
    </citation>
    <scope>NUCLEOTIDE SEQUENCE [LARGE SCALE GENOMIC DNA]</scope>
    <source>
        <strain evidence="12 13">DSM 18839</strain>
    </source>
</reference>
<dbReference type="GO" id="GO:0005524">
    <property type="term" value="F:ATP binding"/>
    <property type="evidence" value="ECO:0007669"/>
    <property type="project" value="UniProtKB-UniRule"/>
</dbReference>
<keyword evidence="6 10" id="KW-0547">Nucleotide-binding</keyword>
<dbReference type="PANTHER" id="PTHR34378">
    <property type="entry name" value="GLUTAMATE--CYSTEINE LIGASE, CHLOROPLASTIC"/>
    <property type="match status" value="1"/>
</dbReference>
<comment type="pathway">
    <text evidence="1">Sulfur metabolism; glutathione biosynthesis; glutathione from L-cysteine and L-glutamate: step 1/2.</text>
</comment>
<dbReference type="NCBIfam" id="TIGR01436">
    <property type="entry name" value="glu_cys_lig_pln"/>
    <property type="match status" value="1"/>
</dbReference>
<dbReference type="InterPro" id="IPR035434">
    <property type="entry name" value="GCL_bact_plant"/>
</dbReference>
<evidence type="ECO:0000256" key="8">
    <source>
        <dbReference type="ARBA" id="ARBA00022946"/>
    </source>
</evidence>
<accession>A0A8G2BM30</accession>